<evidence type="ECO:0000256" key="1">
    <source>
        <dbReference type="ARBA" id="ARBA00010641"/>
    </source>
</evidence>
<dbReference type="InterPro" id="IPR013325">
    <property type="entry name" value="RNA_pol_sigma_r2"/>
</dbReference>
<evidence type="ECO:0000259" key="5">
    <source>
        <dbReference type="Pfam" id="PF04542"/>
    </source>
</evidence>
<protein>
    <submittedName>
        <fullName evidence="7">Sigma-70 family RNA polymerase sigma factor</fullName>
    </submittedName>
</protein>
<keyword evidence="2" id="KW-0805">Transcription regulation</keyword>
<dbReference type="Pfam" id="PF08281">
    <property type="entry name" value="Sigma70_r4_2"/>
    <property type="match status" value="1"/>
</dbReference>
<dbReference type="CDD" id="cd06171">
    <property type="entry name" value="Sigma70_r4"/>
    <property type="match status" value="1"/>
</dbReference>
<organism evidence="7 8">
    <name type="scientific">Frateuria flava</name>
    <dbReference type="NCBI Taxonomy" id="2821489"/>
    <lineage>
        <taxon>Bacteria</taxon>
        <taxon>Pseudomonadati</taxon>
        <taxon>Pseudomonadota</taxon>
        <taxon>Gammaproteobacteria</taxon>
        <taxon>Lysobacterales</taxon>
        <taxon>Rhodanobacteraceae</taxon>
        <taxon>Frateuria</taxon>
    </lineage>
</organism>
<accession>A0ABS4DLW6</accession>
<keyword evidence="8" id="KW-1185">Reference proteome</keyword>
<keyword evidence="3" id="KW-0731">Sigma factor</keyword>
<proteinExistence type="inferred from homology"/>
<evidence type="ECO:0000256" key="4">
    <source>
        <dbReference type="ARBA" id="ARBA00023163"/>
    </source>
</evidence>
<evidence type="ECO:0000313" key="7">
    <source>
        <dbReference type="EMBL" id="MBP1474044.1"/>
    </source>
</evidence>
<comment type="similarity">
    <text evidence="1">Belongs to the sigma-70 factor family. ECF subfamily.</text>
</comment>
<dbReference type="SUPFAM" id="SSF88659">
    <property type="entry name" value="Sigma3 and sigma4 domains of RNA polymerase sigma factors"/>
    <property type="match status" value="1"/>
</dbReference>
<dbReference type="Proteomes" id="UP000823790">
    <property type="component" value="Unassembled WGS sequence"/>
</dbReference>
<evidence type="ECO:0000313" key="8">
    <source>
        <dbReference type="Proteomes" id="UP000823790"/>
    </source>
</evidence>
<dbReference type="InterPro" id="IPR013249">
    <property type="entry name" value="RNA_pol_sigma70_r4_t2"/>
</dbReference>
<feature type="domain" description="RNA polymerase sigma factor 70 region 4 type 2" evidence="6">
    <location>
        <begin position="132"/>
        <end position="183"/>
    </location>
</feature>
<dbReference type="Gene3D" id="1.10.10.10">
    <property type="entry name" value="Winged helix-like DNA-binding domain superfamily/Winged helix DNA-binding domain"/>
    <property type="match status" value="1"/>
</dbReference>
<dbReference type="InterPro" id="IPR039425">
    <property type="entry name" value="RNA_pol_sigma-70-like"/>
</dbReference>
<dbReference type="InterPro" id="IPR007627">
    <property type="entry name" value="RNA_pol_sigma70_r2"/>
</dbReference>
<feature type="domain" description="RNA polymerase sigma-70 region 2" evidence="5">
    <location>
        <begin position="32"/>
        <end position="97"/>
    </location>
</feature>
<evidence type="ECO:0000259" key="6">
    <source>
        <dbReference type="Pfam" id="PF08281"/>
    </source>
</evidence>
<dbReference type="Pfam" id="PF04542">
    <property type="entry name" value="Sigma70_r2"/>
    <property type="match status" value="1"/>
</dbReference>
<dbReference type="NCBIfam" id="TIGR02937">
    <property type="entry name" value="sigma70-ECF"/>
    <property type="match status" value="1"/>
</dbReference>
<dbReference type="SUPFAM" id="SSF88946">
    <property type="entry name" value="Sigma2 domain of RNA polymerase sigma factors"/>
    <property type="match status" value="1"/>
</dbReference>
<dbReference type="RefSeq" id="WP_209618067.1">
    <property type="nucleotide sequence ID" value="NZ_JAGJRS010000014.1"/>
</dbReference>
<keyword evidence="4" id="KW-0804">Transcription</keyword>
<dbReference type="PANTHER" id="PTHR43133:SF62">
    <property type="entry name" value="RNA POLYMERASE SIGMA FACTOR SIGZ"/>
    <property type="match status" value="1"/>
</dbReference>
<gene>
    <name evidence="7" type="ORF">J7I44_07015</name>
</gene>
<dbReference type="Gene3D" id="1.10.1740.10">
    <property type="match status" value="1"/>
</dbReference>
<evidence type="ECO:0000256" key="3">
    <source>
        <dbReference type="ARBA" id="ARBA00023082"/>
    </source>
</evidence>
<dbReference type="EMBL" id="JAGJRS010000014">
    <property type="protein sequence ID" value="MBP1474044.1"/>
    <property type="molecule type" value="Genomic_DNA"/>
</dbReference>
<dbReference type="InterPro" id="IPR014284">
    <property type="entry name" value="RNA_pol_sigma-70_dom"/>
</dbReference>
<reference evidence="7 8" key="1">
    <citation type="submission" date="2021-04" db="EMBL/GenBank/DDBJ databases">
        <authorList>
            <person name="Huq M.A."/>
        </authorList>
    </citation>
    <scope>NUCLEOTIDE SEQUENCE [LARGE SCALE GENOMIC DNA]</scope>
    <source>
        <strain evidence="7 8">MAH-13</strain>
    </source>
</reference>
<sequence length="188" mass="21584">MQRPPSAARHDWAVLVDAVACRRDRDSFLRIYDYFAPRLRRYLQGLGGDEGLAEELAQEALLRLWQRAAQYDAARSSLSTWLFRIARNLFIDRARKEPVWSQTQEYLEEMGVLDGAGESEPPGTEALTEEANIRRAIEQLPAVQARLIRMSYFEAKSHQAIADELAMPLGTVKSHLRRAFLKLQNELR</sequence>
<name>A0ABS4DLW6_9GAMM</name>
<comment type="caution">
    <text evidence="7">The sequence shown here is derived from an EMBL/GenBank/DDBJ whole genome shotgun (WGS) entry which is preliminary data.</text>
</comment>
<dbReference type="InterPro" id="IPR036388">
    <property type="entry name" value="WH-like_DNA-bd_sf"/>
</dbReference>
<dbReference type="InterPro" id="IPR013324">
    <property type="entry name" value="RNA_pol_sigma_r3/r4-like"/>
</dbReference>
<evidence type="ECO:0000256" key="2">
    <source>
        <dbReference type="ARBA" id="ARBA00023015"/>
    </source>
</evidence>
<dbReference type="PANTHER" id="PTHR43133">
    <property type="entry name" value="RNA POLYMERASE ECF-TYPE SIGMA FACTO"/>
    <property type="match status" value="1"/>
</dbReference>